<name>A0AB39AJR7_9CAUD</name>
<proteinExistence type="predicted"/>
<organism evidence="2">
    <name type="scientific">Vibrio phage P018-4</name>
    <dbReference type="NCBI Taxonomy" id="3229728"/>
    <lineage>
        <taxon>Viruses</taxon>
        <taxon>Duplodnaviria</taxon>
        <taxon>Heunggongvirae</taxon>
        <taxon>Uroviricota</taxon>
        <taxon>Caudoviricetes</taxon>
    </lineage>
</organism>
<sequence>MSRKIGYRRCSTNESKQDLSRQLLDIKLDLCFDEFASGKDERGRPVFQEMVNSVKKGDTIYFNDLSRAGRNAGQLINTINKLLDQKVTIHFITENITLSGDDSNPMQQAMSELIVNVMASMNQFFLAQQKASIKQGLESARRKGKKLGGSNEAWHETYTANRAAGKHSTTKLFKPSPQKDKLIVDIKTAISYGSPKSFVELADKLNKNKVFTLGDKPWNGRSLATFCQRNEIKL</sequence>
<dbReference type="InterPro" id="IPR050639">
    <property type="entry name" value="SSR_resolvase"/>
</dbReference>
<dbReference type="SUPFAM" id="SSF53041">
    <property type="entry name" value="Resolvase-like"/>
    <property type="match status" value="1"/>
</dbReference>
<protein>
    <submittedName>
        <fullName evidence="2">Serine recombinase family protein</fullName>
    </submittedName>
</protein>
<feature type="domain" description="Resolvase/invertase-type recombinase catalytic" evidence="1">
    <location>
        <begin position="3"/>
        <end position="144"/>
    </location>
</feature>
<dbReference type="EMBL" id="PP934186">
    <property type="protein sequence ID" value="XDG30981.1"/>
    <property type="molecule type" value="Genomic_DNA"/>
</dbReference>
<dbReference type="GO" id="GO:0000150">
    <property type="term" value="F:DNA strand exchange activity"/>
    <property type="evidence" value="ECO:0007669"/>
    <property type="project" value="InterPro"/>
</dbReference>
<dbReference type="CDD" id="cd03768">
    <property type="entry name" value="SR_ResInv"/>
    <property type="match status" value="1"/>
</dbReference>
<dbReference type="InterPro" id="IPR036162">
    <property type="entry name" value="Resolvase-like_N_sf"/>
</dbReference>
<dbReference type="InterPro" id="IPR006119">
    <property type="entry name" value="Resolv_N"/>
</dbReference>
<evidence type="ECO:0000259" key="1">
    <source>
        <dbReference type="PROSITE" id="PS51736"/>
    </source>
</evidence>
<dbReference type="PANTHER" id="PTHR30461:SF26">
    <property type="entry name" value="RESOLVASE HOMOLOG YNEB"/>
    <property type="match status" value="1"/>
</dbReference>
<accession>A0AB39AJR7</accession>
<reference evidence="2" key="1">
    <citation type="submission" date="2024-06" db="EMBL/GenBank/DDBJ databases">
        <authorList>
            <person name="Yang R."/>
        </authorList>
    </citation>
    <scope>NUCLEOTIDE SEQUENCE</scope>
</reference>
<dbReference type="GO" id="GO:0003677">
    <property type="term" value="F:DNA binding"/>
    <property type="evidence" value="ECO:0007669"/>
    <property type="project" value="InterPro"/>
</dbReference>
<dbReference type="PROSITE" id="PS51736">
    <property type="entry name" value="RECOMBINASES_3"/>
    <property type="match status" value="1"/>
</dbReference>
<dbReference type="PANTHER" id="PTHR30461">
    <property type="entry name" value="DNA-INVERTASE FROM LAMBDOID PROPHAGE"/>
    <property type="match status" value="1"/>
</dbReference>
<dbReference type="SMART" id="SM00857">
    <property type="entry name" value="Resolvase"/>
    <property type="match status" value="1"/>
</dbReference>
<dbReference type="Pfam" id="PF00239">
    <property type="entry name" value="Resolvase"/>
    <property type="match status" value="1"/>
</dbReference>
<dbReference type="Gene3D" id="3.40.50.1390">
    <property type="entry name" value="Resolvase, N-terminal catalytic domain"/>
    <property type="match status" value="1"/>
</dbReference>
<evidence type="ECO:0000313" key="2">
    <source>
        <dbReference type="EMBL" id="XDG30981.1"/>
    </source>
</evidence>